<dbReference type="Proteomes" id="UP001143910">
    <property type="component" value="Unassembled WGS sequence"/>
</dbReference>
<organism evidence="1 2">
    <name type="scientific">Zarea fungicola</name>
    <dbReference type="NCBI Taxonomy" id="93591"/>
    <lineage>
        <taxon>Eukaryota</taxon>
        <taxon>Fungi</taxon>
        <taxon>Dikarya</taxon>
        <taxon>Ascomycota</taxon>
        <taxon>Pezizomycotina</taxon>
        <taxon>Sordariomycetes</taxon>
        <taxon>Hypocreomycetidae</taxon>
        <taxon>Hypocreales</taxon>
        <taxon>Cordycipitaceae</taxon>
        <taxon>Zarea</taxon>
    </lineage>
</organism>
<gene>
    <name evidence="1" type="ORF">NQ176_g8443</name>
</gene>
<dbReference type="EMBL" id="JANJQO010001650">
    <property type="protein sequence ID" value="KAJ2969885.1"/>
    <property type="molecule type" value="Genomic_DNA"/>
</dbReference>
<comment type="caution">
    <text evidence="1">The sequence shown here is derived from an EMBL/GenBank/DDBJ whole genome shotgun (WGS) entry which is preliminary data.</text>
</comment>
<evidence type="ECO:0000313" key="2">
    <source>
        <dbReference type="Proteomes" id="UP001143910"/>
    </source>
</evidence>
<proteinExistence type="predicted"/>
<protein>
    <submittedName>
        <fullName evidence="1">Uncharacterized protein</fullName>
    </submittedName>
</protein>
<reference evidence="1" key="1">
    <citation type="submission" date="2022-08" db="EMBL/GenBank/DDBJ databases">
        <title>Genome Sequence of Lecanicillium fungicola.</title>
        <authorList>
            <person name="Buettner E."/>
        </authorList>
    </citation>
    <scope>NUCLEOTIDE SEQUENCE</scope>
    <source>
        <strain evidence="1">Babe33</strain>
    </source>
</reference>
<name>A0ACC1MSC8_9HYPO</name>
<sequence>MSFPIPDPPPAKKAAIEADAPLLVPLLERFPEIRIYTRTNEHFEEIKRVLASGNEDVPLAVVRVTSEDEIAATIRLCEETGLPLGVRSGGNDFGNRNYVEGAVVIDVRLLCSISIAEDRQSVVIGGGVTHGQLLQTLDREKLDTPVGWGASIGYAGWACGGGYGLEVGHRGLGVDQILGARVVIPGGQVIVAGPSSDDDAFWSLRGGGAGMFGVVSQLTVRVYPRPRILAGNVVFPMSGIKDVFGNFEKLYAESFPDNFSGEVFVLNPPQSGGIVNHFFCWHLQDDLSDLAAAEEYLERIKSCGVVLNETVKQTTPYEFLFTIENPVLKERQYFSNTSCTVRGFTTELGAVLSKHTLPTNISCIVLHTCHGVGAKADAYGAFGNRVSHLLVGVCASCPYNDTTTKEAIASWPKDVLHDLTNAQLPLPGKYVNFNPREPGDGRMYFGGDGLKRMRMIKQKFDPRNIFAINTPDLES</sequence>
<evidence type="ECO:0000313" key="1">
    <source>
        <dbReference type="EMBL" id="KAJ2969885.1"/>
    </source>
</evidence>
<accession>A0ACC1MSC8</accession>
<keyword evidence="2" id="KW-1185">Reference proteome</keyword>